<dbReference type="InterPro" id="IPR027417">
    <property type="entry name" value="P-loop_NTPase"/>
</dbReference>
<feature type="region of interest" description="Disordered" evidence="1">
    <location>
        <begin position="481"/>
        <end position="514"/>
    </location>
</feature>
<reference evidence="4" key="1">
    <citation type="submission" date="2025-08" db="UniProtKB">
        <authorList>
            <consortium name="RefSeq"/>
        </authorList>
    </citation>
    <scope>IDENTIFICATION</scope>
</reference>
<dbReference type="GO" id="GO:0071007">
    <property type="term" value="C:U2-type catalytic step 2 spliceosome"/>
    <property type="evidence" value="ECO:0007669"/>
    <property type="project" value="TreeGrafter"/>
</dbReference>
<feature type="compositionally biased region" description="Polar residues" evidence="1">
    <location>
        <begin position="265"/>
        <end position="277"/>
    </location>
</feature>
<dbReference type="InterPro" id="IPR031950">
    <property type="entry name" value="EFTUD2_N"/>
</dbReference>
<evidence type="ECO:0000313" key="4">
    <source>
        <dbReference type="RefSeq" id="XP_026194334.1"/>
    </source>
</evidence>
<dbReference type="GO" id="GO:0005525">
    <property type="term" value="F:GTP binding"/>
    <property type="evidence" value="ECO:0007669"/>
    <property type="project" value="InterPro"/>
</dbReference>
<dbReference type="InterPro" id="IPR000795">
    <property type="entry name" value="T_Tr_GTP-bd_dom"/>
</dbReference>
<dbReference type="RefSeq" id="XP_026194334.1">
    <property type="nucleotide sequence ID" value="XM_026338549.1"/>
</dbReference>
<dbReference type="GO" id="GO:0030623">
    <property type="term" value="F:U5 snRNA binding"/>
    <property type="evidence" value="ECO:0007669"/>
    <property type="project" value="TreeGrafter"/>
</dbReference>
<dbReference type="PANTHER" id="PTHR42908:SF6">
    <property type="entry name" value="116 KDA U5 SMALL NUCLEAR RIBONUCLEOPROTEIN COMPONENT"/>
    <property type="match status" value="1"/>
</dbReference>
<dbReference type="OrthoDB" id="347883at2759"/>
<dbReference type="GO" id="GO:0000398">
    <property type="term" value="P:mRNA splicing, via spliceosome"/>
    <property type="evidence" value="ECO:0007669"/>
    <property type="project" value="TreeGrafter"/>
</dbReference>
<dbReference type="PANTHER" id="PTHR42908">
    <property type="entry name" value="TRANSLATION ELONGATION FACTOR-RELATED"/>
    <property type="match status" value="1"/>
</dbReference>
<feature type="non-terminal residue" evidence="4">
    <location>
        <position position="637"/>
    </location>
</feature>
<organism evidence="3 4">
    <name type="scientific">Cyclospora cayetanensis</name>
    <dbReference type="NCBI Taxonomy" id="88456"/>
    <lineage>
        <taxon>Eukaryota</taxon>
        <taxon>Sar</taxon>
        <taxon>Alveolata</taxon>
        <taxon>Apicomplexa</taxon>
        <taxon>Conoidasida</taxon>
        <taxon>Coccidia</taxon>
        <taxon>Eucoccidiorida</taxon>
        <taxon>Eimeriorina</taxon>
        <taxon>Eimeriidae</taxon>
        <taxon>Cyclospora</taxon>
    </lineage>
</organism>
<protein>
    <submittedName>
        <fullName evidence="4">116 kDa U5 small nuclear ribonucleoprotein component</fullName>
    </submittedName>
</protein>
<dbReference type="Proteomes" id="UP000515125">
    <property type="component" value="Unplaced"/>
</dbReference>
<dbReference type="SUPFAM" id="SSF52540">
    <property type="entry name" value="P-loop containing nucleoside triphosphate hydrolases"/>
    <property type="match status" value="1"/>
</dbReference>
<dbReference type="GO" id="GO:0046540">
    <property type="term" value="C:U4/U6 x U5 tri-snRNP complex"/>
    <property type="evidence" value="ECO:0007669"/>
    <property type="project" value="TreeGrafter"/>
</dbReference>
<dbReference type="PROSITE" id="PS51722">
    <property type="entry name" value="G_TR_2"/>
    <property type="match status" value="1"/>
</dbReference>
<feature type="compositionally biased region" description="Acidic residues" evidence="1">
    <location>
        <begin position="18"/>
        <end position="29"/>
    </location>
</feature>
<dbReference type="GO" id="GO:0003924">
    <property type="term" value="F:GTPase activity"/>
    <property type="evidence" value="ECO:0007669"/>
    <property type="project" value="InterPro"/>
</dbReference>
<accession>A0A6P6S3C8</accession>
<dbReference type="Gene3D" id="3.40.50.300">
    <property type="entry name" value="P-loop containing nucleotide triphosphate hydrolases"/>
    <property type="match status" value="1"/>
</dbReference>
<keyword evidence="4" id="KW-0687">Ribonucleoprotein</keyword>
<name>A0A6P6S3C8_9EIME</name>
<dbReference type="AlphaFoldDB" id="A0A6P6S3C8"/>
<dbReference type="Gene3D" id="3.90.1430.10">
    <property type="entry name" value="Yeast translation eEF2 (G' domain)"/>
    <property type="match status" value="1"/>
</dbReference>
<dbReference type="GO" id="GO:0005829">
    <property type="term" value="C:cytosol"/>
    <property type="evidence" value="ECO:0007669"/>
    <property type="project" value="TreeGrafter"/>
</dbReference>
<feature type="domain" description="Tr-type G" evidence="2">
    <location>
        <begin position="146"/>
        <end position="479"/>
    </location>
</feature>
<gene>
    <name evidence="4" type="primary">LOC34621499</name>
</gene>
<evidence type="ECO:0000259" key="2">
    <source>
        <dbReference type="PROSITE" id="PS51722"/>
    </source>
</evidence>
<feature type="compositionally biased region" description="Basic and acidic residues" evidence="1">
    <location>
        <begin position="498"/>
        <end position="514"/>
    </location>
</feature>
<sequence>MDLDQYDEFGNYVGPELEASDDSDDEEAAIEAAAAADAAAAAAAVAAGGVSAADGELVRRGLVRMDEEDLQQQQQKPVPHELKQYYPTASEVYPEAETLVQEEDLQPITEPIIATTKLSDFDLLESELPETTFSFDYLAGLMHSPQCVRNICLLGHLHSGKTTFVDMLVEETHPNRLPPGLSLLTQHVEAPHANKRHKTYFRRYTDTRTDEQKRGLSIKATPISLVLRTSHHHRSRTLAPLLLAGNKAPEAADANGKDGEEEESSNGARSSSATDGSSHSRADGTGEEASTPFTGSRSFLFNIIDTPGHVCFSDEASAAMRLCDGAIYFVDALEGLQASAAPQLAQVVEEGLGLVVVFNKLDRLVLELRLRPQDAYYKIKCMLDELNETLETICSMRGLPPLVVSPRNRNLVFAMSQFSFVFSVESFAALYFDSYVFNPTATQAEGSSSSDANVTPKAAALFGGVSMEKLLKAEALQQQLQQQSQQGEARISRRKKHKETDEVANEGDHTKDDTPADVYTQLELFEIALWGDFYRDPETHRVVSAPPFPDAPRMFVEFILEPLYKLLAHCVAEERPTLEPTLAEEGAVASAMKAVDRKSPYLMIYTTKNYHRPNNYSAFDLLGRVMSGTVCKGHRVR</sequence>
<feature type="region of interest" description="Disordered" evidence="1">
    <location>
        <begin position="1"/>
        <end position="29"/>
    </location>
</feature>
<evidence type="ECO:0000313" key="3">
    <source>
        <dbReference type="Proteomes" id="UP000515125"/>
    </source>
</evidence>
<dbReference type="Pfam" id="PF16004">
    <property type="entry name" value="EFTUD2"/>
    <property type="match status" value="1"/>
</dbReference>
<proteinExistence type="predicted"/>
<dbReference type="GeneID" id="34621499"/>
<feature type="region of interest" description="Disordered" evidence="1">
    <location>
        <begin position="240"/>
        <end position="292"/>
    </location>
</feature>
<evidence type="ECO:0000256" key="1">
    <source>
        <dbReference type="SAM" id="MobiDB-lite"/>
    </source>
</evidence>
<dbReference type="Pfam" id="PF00009">
    <property type="entry name" value="GTP_EFTU"/>
    <property type="match status" value="2"/>
</dbReference>
<keyword evidence="3" id="KW-1185">Reference proteome</keyword>